<feature type="binding site" description="covalent" evidence="7">
    <location>
        <position position="141"/>
    </location>
    <ligand>
        <name>heme c</name>
        <dbReference type="ChEBI" id="CHEBI:61717"/>
    </ligand>
</feature>
<dbReference type="GO" id="GO:0020037">
    <property type="term" value="F:heme binding"/>
    <property type="evidence" value="ECO:0007669"/>
    <property type="project" value="InterPro"/>
</dbReference>
<dbReference type="PIRSF" id="PIRSF000027">
    <property type="entry name" value="Cytc_c_prime"/>
    <property type="match status" value="1"/>
</dbReference>
<feature type="chain" id="PRO_5022878108" evidence="8">
    <location>
        <begin position="23"/>
        <end position="152"/>
    </location>
</feature>
<dbReference type="RefSeq" id="WP_140192908.1">
    <property type="nucleotide sequence ID" value="NZ_CP065915.1"/>
</dbReference>
<gene>
    <name evidence="9" type="ORF">FHY64_02720</name>
</gene>
<evidence type="ECO:0000256" key="2">
    <source>
        <dbReference type="ARBA" id="ARBA00022617"/>
    </source>
</evidence>
<dbReference type="SUPFAM" id="SSF47175">
    <property type="entry name" value="Cytochromes"/>
    <property type="match status" value="1"/>
</dbReference>
<dbReference type="InterPro" id="IPR002321">
    <property type="entry name" value="Cyt_c_II"/>
</dbReference>
<dbReference type="PROSITE" id="PS51009">
    <property type="entry name" value="CYTCII"/>
    <property type="match status" value="1"/>
</dbReference>
<dbReference type="GO" id="GO:0042597">
    <property type="term" value="C:periplasmic space"/>
    <property type="evidence" value="ECO:0007669"/>
    <property type="project" value="InterPro"/>
</dbReference>
<dbReference type="AlphaFoldDB" id="A0A5C5GC53"/>
<evidence type="ECO:0000256" key="4">
    <source>
        <dbReference type="ARBA" id="ARBA00022982"/>
    </source>
</evidence>
<dbReference type="OrthoDB" id="7596534at2"/>
<reference evidence="9 10" key="1">
    <citation type="submission" date="2019-06" db="EMBL/GenBank/DDBJ databases">
        <title>Genome of new Rhodobacteraceae sp. SM1903.</title>
        <authorList>
            <person name="Ren X."/>
        </authorList>
    </citation>
    <scope>NUCLEOTIDE SEQUENCE [LARGE SCALE GENOMIC DNA]</scope>
    <source>
        <strain evidence="9 10">SM1903</strain>
    </source>
</reference>
<protein>
    <submittedName>
        <fullName evidence="9">Cytochrome c</fullName>
    </submittedName>
</protein>
<dbReference type="GO" id="GO:0005506">
    <property type="term" value="F:iron ion binding"/>
    <property type="evidence" value="ECO:0007669"/>
    <property type="project" value="InterPro"/>
</dbReference>
<name>A0A5C5GC53_9RHOB</name>
<dbReference type="GO" id="GO:0022900">
    <property type="term" value="P:electron transport chain"/>
    <property type="evidence" value="ECO:0007669"/>
    <property type="project" value="InterPro"/>
</dbReference>
<organism evidence="9 10">
    <name type="scientific">Pelagovum pacificum</name>
    <dbReference type="NCBI Taxonomy" id="2588711"/>
    <lineage>
        <taxon>Bacteria</taxon>
        <taxon>Pseudomonadati</taxon>
        <taxon>Pseudomonadota</taxon>
        <taxon>Alphaproteobacteria</taxon>
        <taxon>Rhodobacterales</taxon>
        <taxon>Paracoccaceae</taxon>
        <taxon>Pelagovum</taxon>
    </lineage>
</organism>
<sequence>MTSRILPVLSIAAALCSTAAVAQDQNPAVAARQSHMSLYAHNLGIIGGMAQGNTEYDAEMAATAATDLRMLAEISEQAYWPEGTDSESIEGTRALPAIWEDMEGFDASRAALVEAAVAMEEAAGESLEALQGAMGGLGQGCGGCHQTYRQQQ</sequence>
<evidence type="ECO:0000256" key="8">
    <source>
        <dbReference type="SAM" id="SignalP"/>
    </source>
</evidence>
<proteinExistence type="predicted"/>
<feature type="binding site" description="axial binding residue" evidence="6">
    <location>
        <position position="145"/>
    </location>
    <ligand>
        <name>heme c</name>
        <dbReference type="ChEBI" id="CHEBI:61717"/>
    </ligand>
    <ligandPart>
        <name>Fe</name>
        <dbReference type="ChEBI" id="CHEBI:18248"/>
    </ligandPart>
</feature>
<evidence type="ECO:0000313" key="10">
    <source>
        <dbReference type="Proteomes" id="UP000314011"/>
    </source>
</evidence>
<evidence type="ECO:0000256" key="6">
    <source>
        <dbReference type="PIRSR" id="PIRSR000027-1"/>
    </source>
</evidence>
<dbReference type="Gene3D" id="1.20.120.10">
    <property type="entry name" value="Cytochrome c/b562"/>
    <property type="match status" value="1"/>
</dbReference>
<dbReference type="InterPro" id="IPR012127">
    <property type="entry name" value="Cyt_c_prime"/>
</dbReference>
<keyword evidence="1" id="KW-0813">Transport</keyword>
<feature type="signal peptide" evidence="8">
    <location>
        <begin position="1"/>
        <end position="22"/>
    </location>
</feature>
<dbReference type="InterPro" id="IPR010980">
    <property type="entry name" value="Cyt_c/b562"/>
</dbReference>
<evidence type="ECO:0000313" key="9">
    <source>
        <dbReference type="EMBL" id="TNY32228.1"/>
    </source>
</evidence>
<evidence type="ECO:0000256" key="1">
    <source>
        <dbReference type="ARBA" id="ARBA00022448"/>
    </source>
</evidence>
<comment type="caution">
    <text evidence="9">The sequence shown here is derived from an EMBL/GenBank/DDBJ whole genome shotgun (WGS) entry which is preliminary data.</text>
</comment>
<comment type="PTM">
    <text evidence="7">Binds 1 heme group per subunit.</text>
</comment>
<evidence type="ECO:0000256" key="3">
    <source>
        <dbReference type="ARBA" id="ARBA00022723"/>
    </source>
</evidence>
<dbReference type="Proteomes" id="UP000314011">
    <property type="component" value="Unassembled WGS sequence"/>
</dbReference>
<evidence type="ECO:0000256" key="7">
    <source>
        <dbReference type="PIRSR" id="PIRSR000027-2"/>
    </source>
</evidence>
<keyword evidence="3 6" id="KW-0479">Metal-binding</keyword>
<keyword evidence="4" id="KW-0249">Electron transport</keyword>
<keyword evidence="2 7" id="KW-0349">Heme</keyword>
<dbReference type="Pfam" id="PF01322">
    <property type="entry name" value="Cytochrom_C_2"/>
    <property type="match status" value="1"/>
</dbReference>
<dbReference type="GO" id="GO:0009055">
    <property type="term" value="F:electron transfer activity"/>
    <property type="evidence" value="ECO:0007669"/>
    <property type="project" value="InterPro"/>
</dbReference>
<accession>A0A5C5GC53</accession>
<keyword evidence="10" id="KW-1185">Reference proteome</keyword>
<evidence type="ECO:0000256" key="5">
    <source>
        <dbReference type="ARBA" id="ARBA00023004"/>
    </source>
</evidence>
<keyword evidence="5 6" id="KW-0408">Iron</keyword>
<keyword evidence="8" id="KW-0732">Signal</keyword>
<feature type="binding site" description="covalent" evidence="7">
    <location>
        <position position="144"/>
    </location>
    <ligand>
        <name>heme c</name>
        <dbReference type="ChEBI" id="CHEBI:61717"/>
    </ligand>
</feature>
<dbReference type="EMBL" id="VFFF01000001">
    <property type="protein sequence ID" value="TNY32228.1"/>
    <property type="molecule type" value="Genomic_DNA"/>
</dbReference>